<name>A0A2S9YCB7_9BACT</name>
<evidence type="ECO:0000259" key="5">
    <source>
        <dbReference type="PROSITE" id="PS51332"/>
    </source>
</evidence>
<dbReference type="Gene3D" id="3.40.50.280">
    <property type="entry name" value="Cobalamin-binding domain"/>
    <property type="match status" value="1"/>
</dbReference>
<dbReference type="Gene3D" id="1.10.1240.10">
    <property type="entry name" value="Methionine synthase domain"/>
    <property type="match status" value="1"/>
</dbReference>
<dbReference type="SMART" id="SM00422">
    <property type="entry name" value="HTH_MERR"/>
    <property type="match status" value="1"/>
</dbReference>
<dbReference type="PROSITE" id="PS51332">
    <property type="entry name" value="B12_BINDING"/>
    <property type="match status" value="1"/>
</dbReference>
<evidence type="ECO:0000313" key="6">
    <source>
        <dbReference type="EMBL" id="PRQ02760.1"/>
    </source>
</evidence>
<dbReference type="Pfam" id="PF02607">
    <property type="entry name" value="B12-binding_2"/>
    <property type="match status" value="1"/>
</dbReference>
<dbReference type="PANTHER" id="PTHR30204">
    <property type="entry name" value="REDOX-CYCLING DRUG-SENSING TRANSCRIPTIONAL ACTIVATOR SOXR"/>
    <property type="match status" value="1"/>
</dbReference>
<evidence type="ECO:0000313" key="7">
    <source>
        <dbReference type="Proteomes" id="UP000237968"/>
    </source>
</evidence>
<dbReference type="InterPro" id="IPR003759">
    <property type="entry name" value="Cbl-bd_cap"/>
</dbReference>
<reference evidence="6 7" key="1">
    <citation type="submission" date="2018-03" db="EMBL/GenBank/DDBJ databases">
        <title>Draft Genome Sequences of the Obligatory Marine Myxobacteria Enhygromyxa salina SWB005.</title>
        <authorList>
            <person name="Poehlein A."/>
            <person name="Moghaddam J.A."/>
            <person name="Harms H."/>
            <person name="Alanjari M."/>
            <person name="Koenig G.M."/>
            <person name="Daniel R."/>
            <person name="Schaeberle T.F."/>
        </authorList>
    </citation>
    <scope>NUCLEOTIDE SEQUENCE [LARGE SCALE GENOMIC DNA]</scope>
    <source>
        <strain evidence="6 7">SWB005</strain>
    </source>
</reference>
<keyword evidence="3" id="KW-0804">Transcription</keyword>
<dbReference type="PROSITE" id="PS50937">
    <property type="entry name" value="HTH_MERR_2"/>
    <property type="match status" value="1"/>
</dbReference>
<dbReference type="SUPFAM" id="SSF46955">
    <property type="entry name" value="Putative DNA-binding domain"/>
    <property type="match status" value="1"/>
</dbReference>
<dbReference type="RefSeq" id="WP_106391544.1">
    <property type="nucleotide sequence ID" value="NZ_PVNK01000112.1"/>
</dbReference>
<dbReference type="InterPro" id="IPR009061">
    <property type="entry name" value="DNA-bd_dom_put_sf"/>
</dbReference>
<keyword evidence="7" id="KW-1185">Reference proteome</keyword>
<evidence type="ECO:0000256" key="1">
    <source>
        <dbReference type="ARBA" id="ARBA00023015"/>
    </source>
</evidence>
<dbReference type="InterPro" id="IPR000551">
    <property type="entry name" value="MerR-type_HTH_dom"/>
</dbReference>
<dbReference type="Proteomes" id="UP000237968">
    <property type="component" value="Unassembled WGS sequence"/>
</dbReference>
<protein>
    <submittedName>
        <fullName evidence="6">HTH-type transcriptional repressor YcgE</fullName>
    </submittedName>
</protein>
<dbReference type="OrthoDB" id="9810140at2"/>
<keyword evidence="1" id="KW-0805">Transcription regulation</keyword>
<dbReference type="Pfam" id="PF13411">
    <property type="entry name" value="MerR_1"/>
    <property type="match status" value="1"/>
</dbReference>
<dbReference type="InterPro" id="IPR036594">
    <property type="entry name" value="Meth_synthase_dom"/>
</dbReference>
<accession>A0A2S9YCB7</accession>
<dbReference type="CDD" id="cd01104">
    <property type="entry name" value="HTH_MlrA-CarA"/>
    <property type="match status" value="1"/>
</dbReference>
<dbReference type="SUPFAM" id="SSF52242">
    <property type="entry name" value="Cobalamin (vitamin B12)-binding domain"/>
    <property type="match status" value="1"/>
</dbReference>
<dbReference type="InterPro" id="IPR036724">
    <property type="entry name" value="Cobalamin-bd_sf"/>
</dbReference>
<dbReference type="PANTHER" id="PTHR30204:SF67">
    <property type="entry name" value="HTH-TYPE TRANSCRIPTIONAL REGULATOR MLRA-RELATED"/>
    <property type="match status" value="1"/>
</dbReference>
<sequence length="303" mass="32597">MPSHRGKYRIQTVADMTAVPAATLRAWERRYGIPSPERSSSSYRLFSDDDVASIRKLKELCDEGMAPAEAARMVERIAEGRDAPVESDPYEHICGAILTALEQFDPRGVERAVRAAMFLGSATKVYQRVIGPTMRAVGDRWHDGSFSVAQEHMASEALGALARDLLRLLDRETEAPDALIACFADEDHDLGLYGVAFGLIQWGLRPVVLGAKTPPAAIRHAVESIEPAIVGLSITVGPPAYRARELIDGYADAIQGVPWIVGGSGSEDLRESIEASGGIVVGTRALDEVKPVVVQALAGKLKG</sequence>
<dbReference type="InterPro" id="IPR047057">
    <property type="entry name" value="MerR_fam"/>
</dbReference>
<evidence type="ECO:0000259" key="4">
    <source>
        <dbReference type="PROSITE" id="PS50937"/>
    </source>
</evidence>
<dbReference type="EMBL" id="PVNK01000112">
    <property type="protein sequence ID" value="PRQ02760.1"/>
    <property type="molecule type" value="Genomic_DNA"/>
</dbReference>
<dbReference type="AlphaFoldDB" id="A0A2S9YCB7"/>
<dbReference type="GO" id="GO:0003700">
    <property type="term" value="F:DNA-binding transcription factor activity"/>
    <property type="evidence" value="ECO:0007669"/>
    <property type="project" value="InterPro"/>
</dbReference>
<dbReference type="GO" id="GO:0031419">
    <property type="term" value="F:cobalamin binding"/>
    <property type="evidence" value="ECO:0007669"/>
    <property type="project" value="InterPro"/>
</dbReference>
<gene>
    <name evidence="6" type="primary">ycgE</name>
    <name evidence="6" type="ORF">ENSA5_21130</name>
</gene>
<dbReference type="Gene3D" id="1.10.1660.10">
    <property type="match status" value="1"/>
</dbReference>
<dbReference type="GO" id="GO:0003677">
    <property type="term" value="F:DNA binding"/>
    <property type="evidence" value="ECO:0007669"/>
    <property type="project" value="UniProtKB-KW"/>
</dbReference>
<evidence type="ECO:0000256" key="3">
    <source>
        <dbReference type="ARBA" id="ARBA00023163"/>
    </source>
</evidence>
<feature type="domain" description="HTH merR-type" evidence="4">
    <location>
        <begin position="7"/>
        <end position="76"/>
    </location>
</feature>
<evidence type="ECO:0000256" key="2">
    <source>
        <dbReference type="ARBA" id="ARBA00023125"/>
    </source>
</evidence>
<proteinExistence type="predicted"/>
<keyword evidence="2" id="KW-0238">DNA-binding</keyword>
<dbReference type="GO" id="GO:0046872">
    <property type="term" value="F:metal ion binding"/>
    <property type="evidence" value="ECO:0007669"/>
    <property type="project" value="InterPro"/>
</dbReference>
<organism evidence="6 7">
    <name type="scientific">Enhygromyxa salina</name>
    <dbReference type="NCBI Taxonomy" id="215803"/>
    <lineage>
        <taxon>Bacteria</taxon>
        <taxon>Pseudomonadati</taxon>
        <taxon>Myxococcota</taxon>
        <taxon>Polyangia</taxon>
        <taxon>Nannocystales</taxon>
        <taxon>Nannocystaceae</taxon>
        <taxon>Enhygromyxa</taxon>
    </lineage>
</organism>
<feature type="domain" description="B12-binding" evidence="5">
    <location>
        <begin position="175"/>
        <end position="303"/>
    </location>
</feature>
<dbReference type="InterPro" id="IPR006158">
    <property type="entry name" value="Cobalamin-bd"/>
</dbReference>
<comment type="caution">
    <text evidence="6">The sequence shown here is derived from an EMBL/GenBank/DDBJ whole genome shotgun (WGS) entry which is preliminary data.</text>
</comment>